<comment type="caution">
    <text evidence="2">The sequence shown here is derived from an EMBL/GenBank/DDBJ whole genome shotgun (WGS) entry which is preliminary data.</text>
</comment>
<evidence type="ECO:0000313" key="3">
    <source>
        <dbReference type="Proteomes" id="UP001296104"/>
    </source>
</evidence>
<dbReference type="Proteomes" id="UP001296104">
    <property type="component" value="Unassembled WGS sequence"/>
</dbReference>
<dbReference type="Pfam" id="PF07985">
    <property type="entry name" value="SRR1"/>
    <property type="match status" value="1"/>
</dbReference>
<dbReference type="AlphaFoldDB" id="A0AAI9EE31"/>
<protein>
    <recommendedName>
        <fullName evidence="1">SRR1-like domain-containing protein</fullName>
    </recommendedName>
</protein>
<name>A0AAI9EE31_9PEZI</name>
<sequence>MEAGSAWLEKEVGNEKIAWKASACRNKIIRFMKDNAPQGGWKIDPGQRNKDGRERKQLAVFLDIVDYLQEKAGEKEIALYARDPIIKDTDRRVLAAFNISVTESRSAESTADPGSFHYVAMWDQDEVVPAKKPTLFIGRPYSMVEGQANGLAEGGCKREITKENQQLHKSIKDAEKQYARMEICEGMCEHRQAQAGKKGRIAMSTLWLWCKTS</sequence>
<gene>
    <name evidence="2" type="ORF">LECACI_7A009784</name>
</gene>
<dbReference type="InterPro" id="IPR012942">
    <property type="entry name" value="SRR1-like"/>
</dbReference>
<evidence type="ECO:0000259" key="1">
    <source>
        <dbReference type="Pfam" id="PF07985"/>
    </source>
</evidence>
<organism evidence="2 3">
    <name type="scientific">Lecanosticta acicola</name>
    <dbReference type="NCBI Taxonomy" id="111012"/>
    <lineage>
        <taxon>Eukaryota</taxon>
        <taxon>Fungi</taxon>
        <taxon>Dikarya</taxon>
        <taxon>Ascomycota</taxon>
        <taxon>Pezizomycotina</taxon>
        <taxon>Dothideomycetes</taxon>
        <taxon>Dothideomycetidae</taxon>
        <taxon>Mycosphaerellales</taxon>
        <taxon>Mycosphaerellaceae</taxon>
        <taxon>Lecanosticta</taxon>
    </lineage>
</organism>
<evidence type="ECO:0000313" key="2">
    <source>
        <dbReference type="EMBL" id="CAK4034626.1"/>
    </source>
</evidence>
<accession>A0AAI9EE31</accession>
<proteinExistence type="predicted"/>
<feature type="domain" description="SRR1-like" evidence="1">
    <location>
        <begin position="47"/>
        <end position="163"/>
    </location>
</feature>
<reference evidence="2" key="1">
    <citation type="submission" date="2023-11" db="EMBL/GenBank/DDBJ databases">
        <authorList>
            <person name="Alioto T."/>
            <person name="Alioto T."/>
            <person name="Gomez Garrido J."/>
        </authorList>
    </citation>
    <scope>NUCLEOTIDE SEQUENCE</scope>
</reference>
<dbReference type="EMBL" id="CAVMBE010000127">
    <property type="protein sequence ID" value="CAK4034626.1"/>
    <property type="molecule type" value="Genomic_DNA"/>
</dbReference>
<keyword evidence="3" id="KW-1185">Reference proteome</keyword>